<evidence type="ECO:0000313" key="1">
    <source>
        <dbReference type="EMBL" id="WMV12488.1"/>
    </source>
</evidence>
<organism evidence="1 2">
    <name type="scientific">Solanum verrucosum</name>
    <dbReference type="NCBI Taxonomy" id="315347"/>
    <lineage>
        <taxon>Eukaryota</taxon>
        <taxon>Viridiplantae</taxon>
        <taxon>Streptophyta</taxon>
        <taxon>Embryophyta</taxon>
        <taxon>Tracheophyta</taxon>
        <taxon>Spermatophyta</taxon>
        <taxon>Magnoliopsida</taxon>
        <taxon>eudicotyledons</taxon>
        <taxon>Gunneridae</taxon>
        <taxon>Pentapetalae</taxon>
        <taxon>asterids</taxon>
        <taxon>lamiids</taxon>
        <taxon>Solanales</taxon>
        <taxon>Solanaceae</taxon>
        <taxon>Solanoideae</taxon>
        <taxon>Solaneae</taxon>
        <taxon>Solanum</taxon>
    </lineage>
</organism>
<dbReference type="Gene3D" id="3.60.10.10">
    <property type="entry name" value="Endonuclease/exonuclease/phosphatase"/>
    <property type="match status" value="1"/>
</dbReference>
<dbReference type="PANTHER" id="PTHR33710:SF71">
    <property type="entry name" value="ENDONUCLEASE_EXONUCLEASE_PHOSPHATASE DOMAIN-CONTAINING PROTEIN"/>
    <property type="match status" value="1"/>
</dbReference>
<dbReference type="PANTHER" id="PTHR33710">
    <property type="entry name" value="BNAC02G09200D PROTEIN"/>
    <property type="match status" value="1"/>
</dbReference>
<keyword evidence="2" id="KW-1185">Reference proteome</keyword>
<proteinExistence type="predicted"/>
<sequence length="196" mass="23157">MELHDPHLNGGKFTWFRGVNHQSAARLDRFLYSMEWEEAFKIISQKILPIVISDHIPIMLECGNSEQKSSYFKFENWCLNVEGINDMVQGWWNGFVVEGCPDYKFSIKLKMLKQKLKEWSKTTFGEFTNKRNNLLEELAEIDRTQDDRDLTEDEMMVRATILVELEVLAKNEEASWGQKSRVLWLKQEDNNTKIFQ</sequence>
<dbReference type="EMBL" id="CP133612">
    <property type="protein sequence ID" value="WMV12488.1"/>
    <property type="molecule type" value="Genomic_DNA"/>
</dbReference>
<reference evidence="1" key="1">
    <citation type="submission" date="2023-08" db="EMBL/GenBank/DDBJ databases">
        <title>A de novo genome assembly of Solanum verrucosum Schlechtendal, a Mexican diploid species geographically isolated from the other diploid A-genome species in potato relatives.</title>
        <authorList>
            <person name="Hosaka K."/>
        </authorList>
    </citation>
    <scope>NUCLEOTIDE SEQUENCE</scope>
    <source>
        <tissue evidence="1">Young leaves</tissue>
    </source>
</reference>
<protein>
    <submittedName>
        <fullName evidence="1">Uncharacterized protein</fullName>
    </submittedName>
</protein>
<dbReference type="AlphaFoldDB" id="A0AAF0TCT7"/>
<accession>A0AAF0TCT7</accession>
<gene>
    <name evidence="1" type="ORF">MTR67_005873</name>
</gene>
<dbReference type="Proteomes" id="UP001234989">
    <property type="component" value="Chromosome 1"/>
</dbReference>
<evidence type="ECO:0000313" key="2">
    <source>
        <dbReference type="Proteomes" id="UP001234989"/>
    </source>
</evidence>
<dbReference type="InterPro" id="IPR036691">
    <property type="entry name" value="Endo/exonu/phosph_ase_sf"/>
</dbReference>
<dbReference type="SUPFAM" id="SSF56219">
    <property type="entry name" value="DNase I-like"/>
    <property type="match status" value="1"/>
</dbReference>
<name>A0AAF0TCT7_SOLVR</name>